<gene>
    <name evidence="1" type="ORF">K432DRAFT_396033</name>
</gene>
<protein>
    <submittedName>
        <fullName evidence="1">Uncharacterized protein</fullName>
    </submittedName>
</protein>
<accession>A0A8E2JC26</accession>
<dbReference type="AlphaFoldDB" id="A0A8E2JC26"/>
<sequence>MIPFGSALRKLKVHAMRQKGTSMQVMPPIRGHDRAHGCFDFNDVAVVTRVTNHSAQSFLRRPMEHFIYVSKVPSLYGRDFAGNSNPSENITLRVQSPWQMSEIMDILYIQRSVSVGKQQDGGSAMKETGWGNRAFRLLPAFTAQINAEKYVHMSPRAIELQQFRDLVWLF</sequence>
<keyword evidence="2" id="KW-1185">Reference proteome</keyword>
<name>A0A8E2JC26_9PEZI</name>
<organism evidence="1 2">
    <name type="scientific">Lepidopterella palustris CBS 459.81</name>
    <dbReference type="NCBI Taxonomy" id="1314670"/>
    <lineage>
        <taxon>Eukaryota</taxon>
        <taxon>Fungi</taxon>
        <taxon>Dikarya</taxon>
        <taxon>Ascomycota</taxon>
        <taxon>Pezizomycotina</taxon>
        <taxon>Dothideomycetes</taxon>
        <taxon>Pleosporomycetidae</taxon>
        <taxon>Mytilinidiales</taxon>
        <taxon>Argynnaceae</taxon>
        <taxon>Lepidopterella</taxon>
    </lineage>
</organism>
<dbReference type="Proteomes" id="UP000250266">
    <property type="component" value="Unassembled WGS sequence"/>
</dbReference>
<evidence type="ECO:0000313" key="2">
    <source>
        <dbReference type="Proteomes" id="UP000250266"/>
    </source>
</evidence>
<reference evidence="1 2" key="1">
    <citation type="journal article" date="2016" name="Nat. Commun.">
        <title>Ectomycorrhizal ecology is imprinted in the genome of the dominant symbiotic fungus Cenococcum geophilum.</title>
        <authorList>
            <consortium name="DOE Joint Genome Institute"/>
            <person name="Peter M."/>
            <person name="Kohler A."/>
            <person name="Ohm R.A."/>
            <person name="Kuo A."/>
            <person name="Krutzmann J."/>
            <person name="Morin E."/>
            <person name="Arend M."/>
            <person name="Barry K.W."/>
            <person name="Binder M."/>
            <person name="Choi C."/>
            <person name="Clum A."/>
            <person name="Copeland A."/>
            <person name="Grisel N."/>
            <person name="Haridas S."/>
            <person name="Kipfer T."/>
            <person name="LaButti K."/>
            <person name="Lindquist E."/>
            <person name="Lipzen A."/>
            <person name="Maire R."/>
            <person name="Meier B."/>
            <person name="Mihaltcheva S."/>
            <person name="Molinier V."/>
            <person name="Murat C."/>
            <person name="Poggeler S."/>
            <person name="Quandt C.A."/>
            <person name="Sperisen C."/>
            <person name="Tritt A."/>
            <person name="Tisserant E."/>
            <person name="Crous P.W."/>
            <person name="Henrissat B."/>
            <person name="Nehls U."/>
            <person name="Egli S."/>
            <person name="Spatafora J.W."/>
            <person name="Grigoriev I.V."/>
            <person name="Martin F.M."/>
        </authorList>
    </citation>
    <scope>NUCLEOTIDE SEQUENCE [LARGE SCALE GENOMIC DNA]</scope>
    <source>
        <strain evidence="1 2">CBS 459.81</strain>
    </source>
</reference>
<proteinExistence type="predicted"/>
<evidence type="ECO:0000313" key="1">
    <source>
        <dbReference type="EMBL" id="OCK76938.1"/>
    </source>
</evidence>
<dbReference type="EMBL" id="KV745167">
    <property type="protein sequence ID" value="OCK76938.1"/>
    <property type="molecule type" value="Genomic_DNA"/>
</dbReference>